<dbReference type="InterPro" id="IPR039426">
    <property type="entry name" value="TonB-dep_rcpt-like"/>
</dbReference>
<feature type="signal peptide" evidence="15">
    <location>
        <begin position="1"/>
        <end position="26"/>
    </location>
</feature>
<evidence type="ECO:0000256" key="15">
    <source>
        <dbReference type="SAM" id="SignalP"/>
    </source>
</evidence>
<evidence type="ECO:0000256" key="14">
    <source>
        <dbReference type="RuleBase" id="RU003357"/>
    </source>
</evidence>
<keyword evidence="3 12" id="KW-1134">Transmembrane beta strand</keyword>
<evidence type="ECO:0000259" key="16">
    <source>
        <dbReference type="Pfam" id="PF00593"/>
    </source>
</evidence>
<evidence type="ECO:0000256" key="1">
    <source>
        <dbReference type="ARBA" id="ARBA00004571"/>
    </source>
</evidence>
<keyword evidence="10 12" id="KW-0472">Membrane</keyword>
<comment type="subcellular location">
    <subcellularLocation>
        <location evidence="1 12">Cell outer membrane</location>
        <topology evidence="1 12">Multi-pass membrane protein</topology>
    </subcellularLocation>
</comment>
<evidence type="ECO:0000256" key="6">
    <source>
        <dbReference type="ARBA" id="ARBA00022729"/>
    </source>
</evidence>
<evidence type="ECO:0000256" key="7">
    <source>
        <dbReference type="ARBA" id="ARBA00023004"/>
    </source>
</evidence>
<evidence type="ECO:0000256" key="8">
    <source>
        <dbReference type="ARBA" id="ARBA00023065"/>
    </source>
</evidence>
<protein>
    <submittedName>
        <fullName evidence="18">TonB-dependent receptor</fullName>
    </submittedName>
</protein>
<dbReference type="EMBL" id="JAZHOG010000006">
    <property type="protein sequence ID" value="MEJ8567968.1"/>
    <property type="molecule type" value="Genomic_DNA"/>
</dbReference>
<keyword evidence="11 12" id="KW-0998">Cell outer membrane</keyword>
<feature type="short sequence motif" description="TonB C-terminal box" evidence="13">
    <location>
        <begin position="737"/>
        <end position="754"/>
    </location>
</feature>
<dbReference type="PROSITE" id="PS01156">
    <property type="entry name" value="TONB_DEPENDENT_REC_2"/>
    <property type="match status" value="1"/>
</dbReference>
<dbReference type="GO" id="GO:0009279">
    <property type="term" value="C:cell outer membrane"/>
    <property type="evidence" value="ECO:0007669"/>
    <property type="project" value="UniProtKB-SubCell"/>
</dbReference>
<keyword evidence="8" id="KW-0406">Ion transport</keyword>
<dbReference type="PROSITE" id="PS52016">
    <property type="entry name" value="TONB_DEPENDENT_REC_3"/>
    <property type="match status" value="1"/>
</dbReference>
<sequence length="754" mass="82977">MNFKTIVSFWALLGVLSLQFASTAVAQERSGAAGSAGALEEIVVTARKRAQSIQDVSMSITAFSGEQVEEFRIINAQDLSWFTPGLFATGSRGDADPLYTIRGIGLNDAFSNNNPTVGVYFNEVNQPYTPMMAFQLFDLDRVEVLKGPQGTLYGRNTTGGAINVFSRRPGEEVNGYVRGDVGNYDRYELEAAVGGPLSDQLGGRISFLTIQQNEGWVTNAFNGQEIGELDQTAVRGTLDWNPNDDVNVLFVGYYARDKSDSAAREHVGFADGAFSPNLCAPALRGERDESQCVSFLGYSDPFPDRYTVENSSIFGQESDGESFGVSLAVNWQIGDMTLSSVTGYSDYDRVYTEDSDGTPIIMIDTQSTNEIEVFSQELRLAATTEGGLDWVVGAYFTDDEMFFDFQQALDEHIFLTRISQNFTQSTTAWAVFGYATLPLSDRWSLVGGLRYTDEEKDFDYFGFDHDPFGTTTMPAIGVVPVPEYHDSISHDAWTGELGLEYHISDESMVYANVSKGFKSGGYKGAVSFTEAELEPFEPETLYAYEVGIKSTLADGSVRLNAAAYYYDWEDFQAFVTEIRGGVPVLVLSNAGDAEVTGAEVDLLWQPTERLQLGAGLNWMDTEITKYNAIPGTGDNAGNKLANSPDLMFNGRARYEFPVGDGGWTGFVAADAMYRDDVFFSLGNNGQNSQDAFWLWNGRIGFISPDGHWDVSVWGKNLGDKFYITQSYDNTGGIFPSQNFLGMPRTYGVSVKYSF</sequence>
<dbReference type="InterPro" id="IPR036942">
    <property type="entry name" value="Beta-barrel_TonB_sf"/>
</dbReference>
<feature type="domain" description="TonB-dependent receptor plug" evidence="17">
    <location>
        <begin position="53"/>
        <end position="161"/>
    </location>
</feature>
<evidence type="ECO:0000256" key="12">
    <source>
        <dbReference type="PROSITE-ProRule" id="PRU01360"/>
    </source>
</evidence>
<reference evidence="18 19" key="1">
    <citation type="submission" date="2024-02" db="EMBL/GenBank/DDBJ databases">
        <title>A novel Wenzhouxiangellaceae bacterium, isolated from coastal sediments.</title>
        <authorList>
            <person name="Du Z.-J."/>
            <person name="Ye Y.-Q."/>
            <person name="Zhang X.-Y."/>
        </authorList>
    </citation>
    <scope>NUCLEOTIDE SEQUENCE [LARGE SCALE GENOMIC DNA]</scope>
    <source>
        <strain evidence="18 19">CH-27</strain>
    </source>
</reference>
<evidence type="ECO:0000256" key="9">
    <source>
        <dbReference type="ARBA" id="ARBA00023077"/>
    </source>
</evidence>
<dbReference type="InterPro" id="IPR000531">
    <property type="entry name" value="Beta-barrel_TonB"/>
</dbReference>
<keyword evidence="6 15" id="KW-0732">Signal</keyword>
<comment type="similarity">
    <text evidence="12 14">Belongs to the TonB-dependent receptor family.</text>
</comment>
<keyword evidence="9 14" id="KW-0798">TonB box</keyword>
<keyword evidence="19" id="KW-1185">Reference proteome</keyword>
<dbReference type="InterPro" id="IPR010917">
    <property type="entry name" value="TonB_rcpt_CS"/>
</dbReference>
<accession>A0AAW9RCR2</accession>
<dbReference type="AlphaFoldDB" id="A0AAW9RCR2"/>
<dbReference type="Pfam" id="PF00593">
    <property type="entry name" value="TonB_dep_Rec_b-barrel"/>
    <property type="match status" value="1"/>
</dbReference>
<evidence type="ECO:0000256" key="13">
    <source>
        <dbReference type="PROSITE-ProRule" id="PRU10144"/>
    </source>
</evidence>
<keyword evidence="18" id="KW-0675">Receptor</keyword>
<evidence type="ECO:0000259" key="17">
    <source>
        <dbReference type="Pfam" id="PF07715"/>
    </source>
</evidence>
<gene>
    <name evidence="18" type="ORF">V3330_10060</name>
</gene>
<comment type="caution">
    <text evidence="18">The sequence shown here is derived from an EMBL/GenBank/DDBJ whole genome shotgun (WGS) entry which is preliminary data.</text>
</comment>
<evidence type="ECO:0000313" key="19">
    <source>
        <dbReference type="Proteomes" id="UP001359886"/>
    </source>
</evidence>
<feature type="domain" description="TonB-dependent receptor-like beta-barrel" evidence="16">
    <location>
        <begin position="316"/>
        <end position="717"/>
    </location>
</feature>
<keyword evidence="7" id="KW-0408">Iron</keyword>
<evidence type="ECO:0000256" key="4">
    <source>
        <dbReference type="ARBA" id="ARBA00022496"/>
    </source>
</evidence>
<evidence type="ECO:0000256" key="3">
    <source>
        <dbReference type="ARBA" id="ARBA00022452"/>
    </source>
</evidence>
<evidence type="ECO:0000256" key="10">
    <source>
        <dbReference type="ARBA" id="ARBA00023136"/>
    </source>
</evidence>
<feature type="chain" id="PRO_5043790916" evidence="15">
    <location>
        <begin position="27"/>
        <end position="754"/>
    </location>
</feature>
<dbReference type="GO" id="GO:0006826">
    <property type="term" value="P:iron ion transport"/>
    <property type="evidence" value="ECO:0007669"/>
    <property type="project" value="UniProtKB-KW"/>
</dbReference>
<dbReference type="Gene3D" id="2.40.170.20">
    <property type="entry name" value="TonB-dependent receptor, beta-barrel domain"/>
    <property type="match status" value="1"/>
</dbReference>
<evidence type="ECO:0000313" key="18">
    <source>
        <dbReference type="EMBL" id="MEJ8567968.1"/>
    </source>
</evidence>
<dbReference type="RefSeq" id="WP_354695292.1">
    <property type="nucleotide sequence ID" value="NZ_JAZHOG010000006.1"/>
</dbReference>
<evidence type="ECO:0000256" key="2">
    <source>
        <dbReference type="ARBA" id="ARBA00022448"/>
    </source>
</evidence>
<keyword evidence="5 12" id="KW-0812">Transmembrane</keyword>
<proteinExistence type="inferred from homology"/>
<keyword evidence="2 12" id="KW-0813">Transport</keyword>
<evidence type="ECO:0000256" key="5">
    <source>
        <dbReference type="ARBA" id="ARBA00022692"/>
    </source>
</evidence>
<dbReference type="PANTHER" id="PTHR32552">
    <property type="entry name" value="FERRICHROME IRON RECEPTOR-RELATED"/>
    <property type="match status" value="1"/>
</dbReference>
<keyword evidence="4" id="KW-0410">Iron transport</keyword>
<organism evidence="18 19">
    <name type="scientific">Elongatibacter sediminis</name>
    <dbReference type="NCBI Taxonomy" id="3119006"/>
    <lineage>
        <taxon>Bacteria</taxon>
        <taxon>Pseudomonadati</taxon>
        <taxon>Pseudomonadota</taxon>
        <taxon>Gammaproteobacteria</taxon>
        <taxon>Chromatiales</taxon>
        <taxon>Wenzhouxiangellaceae</taxon>
        <taxon>Elongatibacter</taxon>
    </lineage>
</organism>
<dbReference type="Pfam" id="PF07715">
    <property type="entry name" value="Plug"/>
    <property type="match status" value="1"/>
</dbReference>
<dbReference type="InterPro" id="IPR012910">
    <property type="entry name" value="Plug_dom"/>
</dbReference>
<evidence type="ECO:0000256" key="11">
    <source>
        <dbReference type="ARBA" id="ARBA00023237"/>
    </source>
</evidence>
<dbReference type="SUPFAM" id="SSF56935">
    <property type="entry name" value="Porins"/>
    <property type="match status" value="1"/>
</dbReference>
<dbReference type="PANTHER" id="PTHR32552:SF81">
    <property type="entry name" value="TONB-DEPENDENT OUTER MEMBRANE RECEPTOR"/>
    <property type="match status" value="1"/>
</dbReference>
<name>A0AAW9RCR2_9GAMM</name>
<dbReference type="Proteomes" id="UP001359886">
    <property type="component" value="Unassembled WGS sequence"/>
</dbReference>
<dbReference type="CDD" id="cd01347">
    <property type="entry name" value="ligand_gated_channel"/>
    <property type="match status" value="1"/>
</dbReference>